<evidence type="ECO:0000259" key="6">
    <source>
        <dbReference type="Pfam" id="PF00117"/>
    </source>
</evidence>
<proteinExistence type="inferred from homology"/>
<keyword evidence="3 9" id="KW-0808">Transferase</keyword>
<dbReference type="NCBIfam" id="TIGR00566">
    <property type="entry name" value="trpG_papA"/>
    <property type="match status" value="1"/>
</dbReference>
<feature type="compositionally biased region" description="Low complexity" evidence="5">
    <location>
        <begin position="191"/>
        <end position="200"/>
    </location>
</feature>
<dbReference type="InterPro" id="IPR015890">
    <property type="entry name" value="Chorismate_C"/>
</dbReference>
<dbReference type="InterPro" id="IPR006805">
    <property type="entry name" value="Anth_synth_I_N"/>
</dbReference>
<dbReference type="InterPro" id="IPR017926">
    <property type="entry name" value="GATASE"/>
</dbReference>
<keyword evidence="10" id="KW-1185">Reference proteome</keyword>
<dbReference type="GO" id="GO:0005737">
    <property type="term" value="C:cytoplasm"/>
    <property type="evidence" value="ECO:0007669"/>
    <property type="project" value="TreeGrafter"/>
</dbReference>
<reference evidence="9 10" key="1">
    <citation type="submission" date="2019-06" db="EMBL/GenBank/DDBJ databases">
        <title>Amycolatopsis alkalitolerans sp. nov., isolated from Gastrodia elata Blume.</title>
        <authorList>
            <person name="Narsing Rao M.P."/>
            <person name="Li W.J."/>
        </authorList>
    </citation>
    <scope>NUCLEOTIDE SEQUENCE [LARGE SCALE GENOMIC DNA]</scope>
    <source>
        <strain evidence="9 10">SYSUP0005</strain>
    </source>
</reference>
<dbReference type="PRINTS" id="PR00097">
    <property type="entry name" value="ANTSNTHASEII"/>
</dbReference>
<dbReference type="GO" id="GO:0046820">
    <property type="term" value="F:4-amino-4-deoxychorismate synthase activity"/>
    <property type="evidence" value="ECO:0007669"/>
    <property type="project" value="UniProtKB-EC"/>
</dbReference>
<evidence type="ECO:0000256" key="4">
    <source>
        <dbReference type="ARBA" id="ARBA00022962"/>
    </source>
</evidence>
<dbReference type="Pfam" id="PF04715">
    <property type="entry name" value="Anth_synt_I_N"/>
    <property type="match status" value="1"/>
</dbReference>
<dbReference type="AlphaFoldDB" id="A0A5C4M4K7"/>
<dbReference type="Pfam" id="PF00425">
    <property type="entry name" value="Chorismate_bind"/>
    <property type="match status" value="1"/>
</dbReference>
<dbReference type="SUPFAM" id="SSF52317">
    <property type="entry name" value="Class I glutamine amidotransferase-like"/>
    <property type="match status" value="1"/>
</dbReference>
<sequence length="710" mass="76557">MRTLLIDNYDSFTYNLNQLLGEVNGVAPTVVHNTTKWARLPLQDVDCVVISPGPGRADRPADFGVCARVIRECDLPILGVCLGHQGIAHVLGGAVGFAPEPVHGRTSDIHHERTGLFAGLPSPLVAVRYHSLAVTALPPDLEATAWAPDGVIMALRHRHQPIWGVQFHPESIGSTAGRDLLANFRDLAAARRGQPPRGAGARSGGRKPSTAGTRARLGAEPPNPAPVRYRTHVRRVPVLPDAERVFERLFADSPHAFWLDSTAVRDGESRFSFLGDGGGPLAEYVTYSTTAGTVTVHRTGANHEPETVAQQLFAYLDTELRRRFVAVPDGLPFEFNLGYVGYLGYELKAETGGRLVHEAPTPDAALLFVDRLLAIDHRDGCCYLLALTAEEETADGAGRWLDEVTRHIVDLPLRPDAGPRDEPGPGVLDFGDLVPRHDRAAYLKRVDQCLTEIGDGESYEICLTNMVSITGVLDPLATYRRLRRISPVPYGALLRFPEVAVLSASPERFMSISAGGVAESKPIKGTRSRGANPGEDAALRIDLCRAEKDLAENMMIVDVVRNDLNSVCEIASVHVPKLFEVESYATVHHLVSTVRGTLRPEESAVSCVRAAFPGGSMTGAPKIRTMDILDHLEEGPRGVYSGALGWFSLGGAADLGMVIRTLVIAGGRASFGVGGAILALSDPDEEFEETLVKSRVMVDAATRPVQGNQS</sequence>
<dbReference type="PANTHER" id="PTHR11236:SF18">
    <property type="entry name" value="AMINODEOXYCHORISMATE SYNTHASE"/>
    <property type="match status" value="1"/>
</dbReference>
<name>A0A5C4M4K7_9PSEU</name>
<dbReference type="InterPro" id="IPR005802">
    <property type="entry name" value="ADC_synth_comp_1"/>
</dbReference>
<gene>
    <name evidence="9" type="primary">pabB</name>
    <name evidence="9" type="ORF">FG385_15765</name>
</gene>
<dbReference type="Proteomes" id="UP000305546">
    <property type="component" value="Unassembled WGS sequence"/>
</dbReference>
<dbReference type="InterPro" id="IPR006221">
    <property type="entry name" value="TrpG/PapA_dom"/>
</dbReference>
<dbReference type="FunFam" id="3.40.50.880:FF:000003">
    <property type="entry name" value="Anthranilate synthase component II"/>
    <property type="match status" value="1"/>
</dbReference>
<evidence type="ECO:0000256" key="3">
    <source>
        <dbReference type="ARBA" id="ARBA00022679"/>
    </source>
</evidence>
<protein>
    <recommendedName>
        <fullName evidence="2">aminodeoxychorismate synthase</fullName>
        <ecNumber evidence="2">2.6.1.85</ecNumber>
    </recommendedName>
</protein>
<dbReference type="InterPro" id="IPR029062">
    <property type="entry name" value="Class_I_gatase-like"/>
</dbReference>
<keyword evidence="9" id="KW-0032">Aminotransferase</keyword>
<feature type="domain" description="Anthranilate synthase component I N-terminal" evidence="8">
    <location>
        <begin position="245"/>
        <end position="384"/>
    </location>
</feature>
<dbReference type="SUPFAM" id="SSF56322">
    <property type="entry name" value="ADC synthase"/>
    <property type="match status" value="1"/>
</dbReference>
<dbReference type="GO" id="GO:0009396">
    <property type="term" value="P:folic acid-containing compound biosynthetic process"/>
    <property type="evidence" value="ECO:0007669"/>
    <property type="project" value="InterPro"/>
</dbReference>
<organism evidence="9 10">
    <name type="scientific">Amycolatopsis alkalitolerans</name>
    <dbReference type="NCBI Taxonomy" id="2547244"/>
    <lineage>
        <taxon>Bacteria</taxon>
        <taxon>Bacillati</taxon>
        <taxon>Actinomycetota</taxon>
        <taxon>Actinomycetes</taxon>
        <taxon>Pseudonocardiales</taxon>
        <taxon>Pseudonocardiaceae</taxon>
        <taxon>Amycolatopsis</taxon>
    </lineage>
</organism>
<dbReference type="GO" id="GO:0000162">
    <property type="term" value="P:L-tryptophan biosynthetic process"/>
    <property type="evidence" value="ECO:0007669"/>
    <property type="project" value="TreeGrafter"/>
</dbReference>
<feature type="region of interest" description="Disordered" evidence="5">
    <location>
        <begin position="191"/>
        <end position="227"/>
    </location>
</feature>
<comment type="caution">
    <text evidence="9">The sequence shown here is derived from an EMBL/GenBank/DDBJ whole genome shotgun (WGS) entry which is preliminary data.</text>
</comment>
<dbReference type="PROSITE" id="PS51273">
    <property type="entry name" value="GATASE_TYPE_1"/>
    <property type="match status" value="1"/>
</dbReference>
<comment type="similarity">
    <text evidence="1">In the C-terminal section; belongs to the anthranilate synthase component I family.</text>
</comment>
<dbReference type="EC" id="2.6.1.85" evidence="2"/>
<keyword evidence="4" id="KW-0315">Glutamine amidotransferase</keyword>
<dbReference type="PANTHER" id="PTHR11236">
    <property type="entry name" value="AMINOBENZOATE/ANTHRANILATE SYNTHASE"/>
    <property type="match status" value="1"/>
</dbReference>
<dbReference type="Pfam" id="PF00117">
    <property type="entry name" value="GATase"/>
    <property type="match status" value="1"/>
</dbReference>
<dbReference type="Gene3D" id="3.60.120.10">
    <property type="entry name" value="Anthranilate synthase"/>
    <property type="match status" value="1"/>
</dbReference>
<dbReference type="Gene3D" id="3.40.50.880">
    <property type="match status" value="1"/>
</dbReference>
<dbReference type="NCBIfam" id="TIGR00553">
    <property type="entry name" value="pabB"/>
    <property type="match status" value="1"/>
</dbReference>
<dbReference type="InterPro" id="IPR005801">
    <property type="entry name" value="ADC_synthase"/>
</dbReference>
<feature type="domain" description="Glutamine amidotransferase" evidence="6">
    <location>
        <begin position="4"/>
        <end position="184"/>
    </location>
</feature>
<evidence type="ECO:0000313" key="9">
    <source>
        <dbReference type="EMBL" id="TNC25102.1"/>
    </source>
</evidence>
<dbReference type="CDD" id="cd01743">
    <property type="entry name" value="GATase1_Anthranilate_Synthase"/>
    <property type="match status" value="1"/>
</dbReference>
<evidence type="ECO:0000256" key="1">
    <source>
        <dbReference type="ARBA" id="ARBA00005970"/>
    </source>
</evidence>
<evidence type="ECO:0000313" key="10">
    <source>
        <dbReference type="Proteomes" id="UP000305546"/>
    </source>
</evidence>
<evidence type="ECO:0000256" key="2">
    <source>
        <dbReference type="ARBA" id="ARBA00013139"/>
    </source>
</evidence>
<dbReference type="InterPro" id="IPR019999">
    <property type="entry name" value="Anth_synth_I-like"/>
</dbReference>
<evidence type="ECO:0000256" key="5">
    <source>
        <dbReference type="SAM" id="MobiDB-lite"/>
    </source>
</evidence>
<evidence type="ECO:0000259" key="7">
    <source>
        <dbReference type="Pfam" id="PF00425"/>
    </source>
</evidence>
<dbReference type="RefSeq" id="WP_139097490.1">
    <property type="nucleotide sequence ID" value="NZ_VDFW01000012.1"/>
</dbReference>
<evidence type="ECO:0000259" key="8">
    <source>
        <dbReference type="Pfam" id="PF04715"/>
    </source>
</evidence>
<dbReference type="GO" id="GO:0008153">
    <property type="term" value="P:4-aminobenzoate biosynthetic process"/>
    <property type="evidence" value="ECO:0007669"/>
    <property type="project" value="TreeGrafter"/>
</dbReference>
<dbReference type="EMBL" id="VDFW01000012">
    <property type="protein sequence ID" value="TNC25102.1"/>
    <property type="molecule type" value="Genomic_DNA"/>
</dbReference>
<feature type="domain" description="Chorismate-utilising enzyme C-terminal" evidence="7">
    <location>
        <begin position="439"/>
        <end position="693"/>
    </location>
</feature>
<dbReference type="OrthoDB" id="3518032at2"/>
<dbReference type="PRINTS" id="PR00096">
    <property type="entry name" value="GATASE"/>
</dbReference>
<accession>A0A5C4M4K7</accession>